<feature type="region of interest" description="Disordered" evidence="1">
    <location>
        <begin position="82"/>
        <end position="117"/>
    </location>
</feature>
<reference evidence="2 3" key="1">
    <citation type="submission" date="2019-06" db="EMBL/GenBank/DDBJ databases">
        <title>Comparative genomics and metabolomics analyses of clavulanic acid producing Streptomyces species provides insight into specialized metabolism and evolution of beta-lactam biosynthetic gene clusters.</title>
        <authorList>
            <person name="Moore M.A."/>
            <person name="Cruz-Morales P."/>
            <person name="Barona Gomez F."/>
            <person name="Kapil T."/>
        </authorList>
    </citation>
    <scope>NUCLEOTIDE SEQUENCE [LARGE SCALE GENOMIC DNA]</scope>
    <source>
        <strain evidence="2 3">T-272</strain>
    </source>
</reference>
<organism evidence="2 3">
    <name type="scientific">Streptomyces katsurahamanus</name>
    <dbReference type="NCBI Taxonomy" id="2577098"/>
    <lineage>
        <taxon>Bacteria</taxon>
        <taxon>Bacillati</taxon>
        <taxon>Actinomycetota</taxon>
        <taxon>Actinomycetes</taxon>
        <taxon>Kitasatosporales</taxon>
        <taxon>Streptomycetaceae</taxon>
        <taxon>Streptomyces</taxon>
    </lineage>
</organism>
<dbReference type="RefSeq" id="WP_153485528.1">
    <property type="nucleotide sequence ID" value="NZ_VDEQ01000249.1"/>
</dbReference>
<sequence length="143" mass="15465">MTAINVFTRGAVVFDTGMKRVGEIMDRDGETYFLQPLKGGREWCAEHQNLSAPGGGDMPDTNVRPELDPLLRSAYGQLGTAVRNRCPHRSGQTAATPESTRPNEIAADPEDPARGPDPRAEIVAVAIRAIGWVITLTAIAIRK</sequence>
<feature type="compositionally biased region" description="Polar residues" evidence="1">
    <location>
        <begin position="90"/>
        <end position="102"/>
    </location>
</feature>
<evidence type="ECO:0000313" key="2">
    <source>
        <dbReference type="EMBL" id="MQS38320.1"/>
    </source>
</evidence>
<keyword evidence="3" id="KW-1185">Reference proteome</keyword>
<accession>A0ABW9NYH5</accession>
<proteinExistence type="predicted"/>
<evidence type="ECO:0000256" key="1">
    <source>
        <dbReference type="SAM" id="MobiDB-lite"/>
    </source>
</evidence>
<comment type="caution">
    <text evidence="2">The sequence shown here is derived from an EMBL/GenBank/DDBJ whole genome shotgun (WGS) entry which is preliminary data.</text>
</comment>
<gene>
    <name evidence="2" type="ORF">FFZ77_22665</name>
</gene>
<dbReference type="EMBL" id="VDEQ01000249">
    <property type="protein sequence ID" value="MQS38320.1"/>
    <property type="molecule type" value="Genomic_DNA"/>
</dbReference>
<protein>
    <submittedName>
        <fullName evidence="2">Uncharacterized protein</fullName>
    </submittedName>
</protein>
<evidence type="ECO:0000313" key="3">
    <source>
        <dbReference type="Proteomes" id="UP000460558"/>
    </source>
</evidence>
<dbReference type="Proteomes" id="UP000460558">
    <property type="component" value="Unassembled WGS sequence"/>
</dbReference>
<name>A0ABW9NYH5_9ACTN</name>